<keyword evidence="3" id="KW-0460">Magnesium</keyword>
<evidence type="ECO:0000259" key="6">
    <source>
        <dbReference type="Pfam" id="PF03936"/>
    </source>
</evidence>
<dbReference type="SUPFAM" id="SSF48239">
    <property type="entry name" value="Terpenoid cyclases/Protein prenyltransferases"/>
    <property type="match status" value="1"/>
</dbReference>
<dbReference type="SFLD" id="SFLDS00005">
    <property type="entry name" value="Isoprenoid_Synthase_Type_I"/>
    <property type="match status" value="1"/>
</dbReference>
<dbReference type="InterPro" id="IPR008949">
    <property type="entry name" value="Isoprenoid_synthase_dom_sf"/>
</dbReference>
<dbReference type="InterPro" id="IPR005630">
    <property type="entry name" value="Terpene_synthase_metal-bd"/>
</dbReference>
<dbReference type="Gene3D" id="1.50.10.130">
    <property type="entry name" value="Terpene synthase, N-terminal domain"/>
    <property type="match status" value="1"/>
</dbReference>
<dbReference type="PANTHER" id="PTHR31225">
    <property type="entry name" value="OS04G0344100 PROTEIN-RELATED"/>
    <property type="match status" value="1"/>
</dbReference>
<dbReference type="GO" id="GO:0016102">
    <property type="term" value="P:diterpenoid biosynthetic process"/>
    <property type="evidence" value="ECO:0007669"/>
    <property type="project" value="InterPro"/>
</dbReference>
<dbReference type="SFLD" id="SFLDG01604">
    <property type="entry name" value="Terpene_Cyclase_Like_1_C_Termi"/>
    <property type="match status" value="1"/>
</dbReference>
<protein>
    <submittedName>
        <fullName evidence="7">Ocimene synthase</fullName>
    </submittedName>
</protein>
<reference evidence="7" key="2">
    <citation type="submission" date="2023-01" db="EMBL/GenBank/DDBJ databases">
        <authorList>
            <person name="Fan W.-L."/>
            <person name="Chu F.-H."/>
        </authorList>
    </citation>
    <scope>NUCLEOTIDE SEQUENCE</scope>
</reference>
<keyword evidence="2" id="KW-0479">Metal-binding</keyword>
<evidence type="ECO:0000256" key="4">
    <source>
        <dbReference type="ARBA" id="ARBA00023239"/>
    </source>
</evidence>
<comment type="cofactor">
    <cofactor evidence="1">
        <name>Mg(2+)</name>
        <dbReference type="ChEBI" id="CHEBI:18420"/>
    </cofactor>
</comment>
<evidence type="ECO:0000259" key="5">
    <source>
        <dbReference type="Pfam" id="PF01397"/>
    </source>
</evidence>
<dbReference type="InterPro" id="IPR036965">
    <property type="entry name" value="Terpene_synth_N_sf"/>
</dbReference>
<sequence length="611" mass="70162">MAAHHQLLASVPATACMTNAFTRLLHPKCSTSSVGSLSNGFSASPVLKCMASANVCDEAISRRSANYQPSIWGYDYVQSLMNDYAGESYGERIKKLKGDVRLMLDKEMDYVNDELHQLELVDTLQRLGVSYHFEEEIKRLLNRICSNNSSYHAKEKQQSLYAVALEFRILRQHGYDDIPAEETLSCFMDEKGNFKPCLGDDCKGILALYEAAYLLVEGEESIFNEAINFTTTHLKEYVLKHNNDDGYLYTLVNHALELPLHWRMLRLESRWFIDVYERGQDMNPVLLELAKLDFNAVQAGHQEELKNVSRWWRKTGLGELDFARDRIMENFFWSLGETCDPQFGYCRRMSTKVNALITTIDDVYDVYGTLDELELFTDAVERWDVSAMDPLPYYMKLCFHVLHNSINEMAFEALKEQGVHVIPYLKKAWADMCKSFLLEAKWYRSGYIPTLEEYMDNAWVSVSGPVILLHACTLISNPTTKEALDFLQEYPNIIRWPSMIFRLANDLATSSDEVKRGDVPKAIQCYMHETGVSESNAREHIRDLITTTWMKMNKDIGDENPVLSKNFTRFAMNLARVAQCTYQDGDGHTVQDNSKDRVLSLLIDPIPLNQH</sequence>
<dbReference type="InterPro" id="IPR001906">
    <property type="entry name" value="Terpene_synth_N"/>
</dbReference>
<dbReference type="GO" id="GO:0000287">
    <property type="term" value="F:magnesium ion binding"/>
    <property type="evidence" value="ECO:0007669"/>
    <property type="project" value="InterPro"/>
</dbReference>
<evidence type="ECO:0000313" key="7">
    <source>
        <dbReference type="EMBL" id="XBP65112.1"/>
    </source>
</evidence>
<dbReference type="AlphaFoldDB" id="A0AAU7LL50"/>
<keyword evidence="4" id="KW-0456">Lyase</keyword>
<feature type="domain" description="Terpene synthase N-terminal" evidence="5">
    <location>
        <begin position="71"/>
        <end position="256"/>
    </location>
</feature>
<dbReference type="SFLD" id="SFLDG01019">
    <property type="entry name" value="Terpene_Cyclase_Like_1_C_Termi"/>
    <property type="match status" value="1"/>
</dbReference>
<dbReference type="PANTHER" id="PTHR31225:SF9">
    <property type="entry name" value="TERPENE SYNTHASE 10"/>
    <property type="match status" value="1"/>
</dbReference>
<dbReference type="InterPro" id="IPR034741">
    <property type="entry name" value="Terpene_cyclase-like_1_C"/>
</dbReference>
<dbReference type="FunFam" id="1.10.600.10:FF:000007">
    <property type="entry name" value="Isoprene synthase, chloroplastic"/>
    <property type="match status" value="1"/>
</dbReference>
<proteinExistence type="evidence at transcript level"/>
<evidence type="ECO:0000256" key="2">
    <source>
        <dbReference type="ARBA" id="ARBA00022723"/>
    </source>
</evidence>
<dbReference type="Pfam" id="PF03936">
    <property type="entry name" value="Terpene_synth_C"/>
    <property type="match status" value="1"/>
</dbReference>
<evidence type="ECO:0000256" key="3">
    <source>
        <dbReference type="ARBA" id="ARBA00022842"/>
    </source>
</evidence>
<dbReference type="Gene3D" id="1.10.600.10">
    <property type="entry name" value="Farnesyl Diphosphate Synthase"/>
    <property type="match status" value="1"/>
</dbReference>
<dbReference type="Pfam" id="PF01397">
    <property type="entry name" value="Terpene_synth"/>
    <property type="match status" value="1"/>
</dbReference>
<dbReference type="InterPro" id="IPR050148">
    <property type="entry name" value="Terpene_synthase-like"/>
</dbReference>
<dbReference type="FunFam" id="1.50.10.130:FF:000001">
    <property type="entry name" value="Isoprene synthase, chloroplastic"/>
    <property type="match status" value="1"/>
</dbReference>
<dbReference type="GO" id="GO:0010333">
    <property type="term" value="F:terpene synthase activity"/>
    <property type="evidence" value="ECO:0007669"/>
    <property type="project" value="InterPro"/>
</dbReference>
<feature type="domain" description="Terpene synthase metal-binding" evidence="6">
    <location>
        <begin position="318"/>
        <end position="550"/>
    </location>
</feature>
<dbReference type="EMBL" id="OQ354717">
    <property type="protein sequence ID" value="XBP65112.1"/>
    <property type="molecule type" value="mRNA"/>
</dbReference>
<evidence type="ECO:0000256" key="1">
    <source>
        <dbReference type="ARBA" id="ARBA00001946"/>
    </source>
</evidence>
<dbReference type="InterPro" id="IPR008930">
    <property type="entry name" value="Terpenoid_cyclase/PrenylTrfase"/>
</dbReference>
<organism evidence="7">
    <name type="scientific">Zanthoxylum ailanthoides</name>
    <dbReference type="NCBI Taxonomy" id="159071"/>
    <lineage>
        <taxon>Eukaryota</taxon>
        <taxon>Viridiplantae</taxon>
        <taxon>Streptophyta</taxon>
        <taxon>Embryophyta</taxon>
        <taxon>Tracheophyta</taxon>
        <taxon>Spermatophyta</taxon>
        <taxon>Magnoliopsida</taxon>
        <taxon>eudicotyledons</taxon>
        <taxon>Gunneridae</taxon>
        <taxon>Pentapetalae</taxon>
        <taxon>rosids</taxon>
        <taxon>malvids</taxon>
        <taxon>Sapindales</taxon>
        <taxon>Rutaceae</taxon>
        <taxon>Zanthoxyloideae</taxon>
        <taxon>Zanthoxylum</taxon>
    </lineage>
</organism>
<dbReference type="InterPro" id="IPR044814">
    <property type="entry name" value="Terpene_cyclase_plant_C1"/>
</dbReference>
<gene>
    <name evidence="7" type="primary">mTPS5</name>
</gene>
<name>A0AAU7LL50_9ROSI</name>
<dbReference type="SUPFAM" id="SSF48576">
    <property type="entry name" value="Terpenoid synthases"/>
    <property type="match status" value="1"/>
</dbReference>
<dbReference type="CDD" id="cd00684">
    <property type="entry name" value="Terpene_cyclase_plant_C1"/>
    <property type="match status" value="1"/>
</dbReference>
<reference evidence="7" key="1">
    <citation type="journal article" date="2023" name="Plant Physiol. Biochem.">
        <title>Monoterpene synthases contribute to the volatile production in tana (Zanthoxylum ailanthoides) through indigenous cultivation practices.</title>
        <authorList>
            <person name="Fan W.-L."/>
            <person name="Wen C.-H."/>
            <person name="Ma L.-T."/>
            <person name="Ho C.-L."/>
            <person name="Tung G.-S."/>
            <person name="Tien C.-C."/>
            <person name="Chu F.-H."/>
        </authorList>
    </citation>
    <scope>NUCLEOTIDE SEQUENCE</scope>
</reference>
<accession>A0AAU7LL50</accession>